<evidence type="ECO:0000256" key="5">
    <source>
        <dbReference type="ARBA" id="ARBA00022984"/>
    </source>
</evidence>
<dbReference type="InterPro" id="IPR045380">
    <property type="entry name" value="LD_TPept_scaffold_dom"/>
</dbReference>
<dbReference type="InterPro" id="IPR052905">
    <property type="entry name" value="LD-transpeptidase_YkuD-like"/>
</dbReference>
<dbReference type="PANTHER" id="PTHR41533">
    <property type="entry name" value="L,D-TRANSPEPTIDASE HI_1667-RELATED"/>
    <property type="match status" value="1"/>
</dbReference>
<dbReference type="GO" id="GO:0016740">
    <property type="term" value="F:transferase activity"/>
    <property type="evidence" value="ECO:0007669"/>
    <property type="project" value="UniProtKB-KW"/>
</dbReference>
<dbReference type="GO" id="GO:0071555">
    <property type="term" value="P:cell wall organization"/>
    <property type="evidence" value="ECO:0007669"/>
    <property type="project" value="UniProtKB-UniRule"/>
</dbReference>
<evidence type="ECO:0000256" key="7">
    <source>
        <dbReference type="PROSITE-ProRule" id="PRU01373"/>
    </source>
</evidence>
<dbReference type="Gene3D" id="2.40.440.10">
    <property type="entry name" value="L,D-transpeptidase catalytic domain-like"/>
    <property type="match status" value="1"/>
</dbReference>
<evidence type="ECO:0000313" key="10">
    <source>
        <dbReference type="Proteomes" id="UP000570474"/>
    </source>
</evidence>
<comment type="similarity">
    <text evidence="2">Belongs to the YkuD family.</text>
</comment>
<dbReference type="PROSITE" id="PS51257">
    <property type="entry name" value="PROKAR_LIPOPROTEIN"/>
    <property type="match status" value="1"/>
</dbReference>
<evidence type="ECO:0000256" key="6">
    <source>
        <dbReference type="ARBA" id="ARBA00023316"/>
    </source>
</evidence>
<evidence type="ECO:0000256" key="1">
    <source>
        <dbReference type="ARBA" id="ARBA00004752"/>
    </source>
</evidence>
<dbReference type="PROSITE" id="PS52029">
    <property type="entry name" value="LD_TPASE"/>
    <property type="match status" value="1"/>
</dbReference>
<dbReference type="EMBL" id="JABAIA010000001">
    <property type="protein sequence ID" value="NLR65156.1"/>
    <property type="molecule type" value="Genomic_DNA"/>
</dbReference>
<dbReference type="InterPro" id="IPR036366">
    <property type="entry name" value="PGBDSf"/>
</dbReference>
<dbReference type="AlphaFoldDB" id="A0A847RQ49"/>
<dbReference type="Proteomes" id="UP000570474">
    <property type="component" value="Unassembled WGS sequence"/>
</dbReference>
<feature type="domain" description="L,D-TPase catalytic" evidence="8">
    <location>
        <begin position="325"/>
        <end position="503"/>
    </location>
</feature>
<comment type="pathway">
    <text evidence="1 7">Cell wall biogenesis; peptidoglycan biosynthesis.</text>
</comment>
<dbReference type="GO" id="GO:0009252">
    <property type="term" value="P:peptidoglycan biosynthetic process"/>
    <property type="evidence" value="ECO:0007669"/>
    <property type="project" value="UniProtKB-UniPathway"/>
</dbReference>
<protein>
    <submittedName>
        <fullName evidence="9">L,D-transpeptidase family protein</fullName>
    </submittedName>
</protein>
<evidence type="ECO:0000256" key="4">
    <source>
        <dbReference type="ARBA" id="ARBA00022960"/>
    </source>
</evidence>
<sequence>MTVRFYTTLSLLALIILVACQQNGGFRKRLKIRDTTHYTKEAYIEETLDSNLLNKFLAGNTNFDQYDEYIRNFYQKRGYHYAWINKDSLTEQAANFINMMKNDASYGIKDSSLINPQLQQLTDSLLQSDAGLRIADTARPQLEVLLTAQFFAYGNKVWGGLTADSAKDLEWFIPRKKIDMESLLDSVVRKKSNAFEEDEPVNRQYKLLRNELKKLANLEASTKWDSVHIAQKATFKKGDSSRVIVAVKNRLTALGDLAVNDSSSRFTPELDSAVRSYQARMGQKVDGIIKQTTVDALNVPLQQRIRQILVNMERSRWVPLEPTTDYILVNIPAFTMYVYDKGKLDWSCNVVVGKPGANTVVFSKDLRYVVFSPYWNVPPGILAKEVLPGLKRSGSGYLARQNMEIVGASGKVIPSGSINFSKYSGGNFPYIVRQRPGGRNSLGKVKFLFPNEYNIYLHDTPARYLFGENKRSFSHGCIRIAEPKHLAEWLLRKDSSWTEKKIDDALNANKERFVTVKDKVPVFIVYFTAFVDSKGKLNFRDDVYGHDTRLAATLFGNSTPKPEKVDSSGSQEKY</sequence>
<feature type="active site" description="Proton donor/acceptor" evidence="7">
    <location>
        <position position="458"/>
    </location>
</feature>
<dbReference type="Pfam" id="PF01471">
    <property type="entry name" value="PG_binding_1"/>
    <property type="match status" value="1"/>
</dbReference>
<dbReference type="UniPathway" id="UPA00219"/>
<keyword evidence="3" id="KW-0808">Transferase</keyword>
<organism evidence="9 10">
    <name type="scientific">Chitinophaga varians</name>
    <dbReference type="NCBI Taxonomy" id="2202339"/>
    <lineage>
        <taxon>Bacteria</taxon>
        <taxon>Pseudomonadati</taxon>
        <taxon>Bacteroidota</taxon>
        <taxon>Chitinophagia</taxon>
        <taxon>Chitinophagales</taxon>
        <taxon>Chitinophagaceae</taxon>
        <taxon>Chitinophaga</taxon>
    </lineage>
</organism>
<keyword evidence="5 7" id="KW-0573">Peptidoglycan synthesis</keyword>
<reference evidence="9 10" key="1">
    <citation type="submission" date="2020-04" db="EMBL/GenBank/DDBJ databases">
        <authorList>
            <person name="Yin C."/>
        </authorList>
    </citation>
    <scope>NUCLEOTIDE SEQUENCE [LARGE SCALE GENOMIC DNA]</scope>
    <source>
        <strain evidence="9 10">Ae27</strain>
    </source>
</reference>
<accession>A0A847RQ49</accession>
<dbReference type="InterPro" id="IPR005490">
    <property type="entry name" value="LD_TPept_cat_dom"/>
</dbReference>
<proteinExistence type="inferred from homology"/>
<keyword evidence="10" id="KW-1185">Reference proteome</keyword>
<dbReference type="SUPFAM" id="SSF141523">
    <property type="entry name" value="L,D-transpeptidase catalytic domain-like"/>
    <property type="match status" value="1"/>
</dbReference>
<dbReference type="InterPro" id="IPR038063">
    <property type="entry name" value="Transpep_catalytic_dom"/>
</dbReference>
<dbReference type="RefSeq" id="WP_168871067.1">
    <property type="nucleotide sequence ID" value="NZ_JABAIA010000001.1"/>
</dbReference>
<dbReference type="Gene3D" id="1.10.101.10">
    <property type="entry name" value="PGBD-like superfamily/PGBD"/>
    <property type="match status" value="1"/>
</dbReference>
<dbReference type="InterPro" id="IPR036365">
    <property type="entry name" value="PGBD-like_sf"/>
</dbReference>
<evidence type="ECO:0000259" key="8">
    <source>
        <dbReference type="PROSITE" id="PS52029"/>
    </source>
</evidence>
<gene>
    <name evidence="9" type="ORF">HGH92_12635</name>
</gene>
<dbReference type="Pfam" id="PF03734">
    <property type="entry name" value="YkuD"/>
    <property type="match status" value="1"/>
</dbReference>
<feature type="active site" description="Nucleophile" evidence="7">
    <location>
        <position position="477"/>
    </location>
</feature>
<keyword evidence="4 7" id="KW-0133">Cell shape</keyword>
<keyword evidence="6 7" id="KW-0961">Cell wall biogenesis/degradation</keyword>
<name>A0A847RQ49_9BACT</name>
<dbReference type="SUPFAM" id="SSF47090">
    <property type="entry name" value="PGBD-like"/>
    <property type="match status" value="1"/>
</dbReference>
<evidence type="ECO:0000256" key="3">
    <source>
        <dbReference type="ARBA" id="ARBA00022679"/>
    </source>
</evidence>
<evidence type="ECO:0000256" key="2">
    <source>
        <dbReference type="ARBA" id="ARBA00005992"/>
    </source>
</evidence>
<dbReference type="InterPro" id="IPR002477">
    <property type="entry name" value="Peptidoglycan-bd-like"/>
</dbReference>
<dbReference type="GO" id="GO:0004180">
    <property type="term" value="F:carboxypeptidase activity"/>
    <property type="evidence" value="ECO:0007669"/>
    <property type="project" value="UniProtKB-ARBA"/>
</dbReference>
<comment type="caution">
    <text evidence="9">The sequence shown here is derived from an EMBL/GenBank/DDBJ whole genome shotgun (WGS) entry which is preliminary data.</text>
</comment>
<dbReference type="PANTHER" id="PTHR41533:SF2">
    <property type="entry name" value="BLR7131 PROTEIN"/>
    <property type="match status" value="1"/>
</dbReference>
<dbReference type="CDD" id="cd16913">
    <property type="entry name" value="YkuD_like"/>
    <property type="match status" value="1"/>
</dbReference>
<evidence type="ECO:0000313" key="9">
    <source>
        <dbReference type="EMBL" id="NLR65156.1"/>
    </source>
</evidence>
<dbReference type="GO" id="GO:0008360">
    <property type="term" value="P:regulation of cell shape"/>
    <property type="evidence" value="ECO:0007669"/>
    <property type="project" value="UniProtKB-UniRule"/>
</dbReference>
<dbReference type="Pfam" id="PF20142">
    <property type="entry name" value="Scaffold"/>
    <property type="match status" value="1"/>
</dbReference>